<dbReference type="EMBL" id="JARAKF010000006">
    <property type="protein sequence ID" value="MDU9001843.1"/>
    <property type="molecule type" value="Genomic_DNA"/>
</dbReference>
<evidence type="ECO:0000256" key="1">
    <source>
        <dbReference type="SAM" id="MobiDB-lite"/>
    </source>
</evidence>
<feature type="domain" description="Fido" evidence="2">
    <location>
        <begin position="107"/>
        <end position="260"/>
    </location>
</feature>
<reference evidence="3 4" key="1">
    <citation type="submission" date="2023-02" db="EMBL/GenBank/DDBJ databases">
        <authorList>
            <person name="Maleckis M."/>
        </authorList>
    </citation>
    <scope>NUCLEOTIDE SEQUENCE [LARGE SCALE GENOMIC DNA]</scope>
    <source>
        <strain evidence="3 4">P8-A2</strain>
    </source>
</reference>
<dbReference type="InterPro" id="IPR036597">
    <property type="entry name" value="Fido-like_dom_sf"/>
</dbReference>
<feature type="region of interest" description="Disordered" evidence="1">
    <location>
        <begin position="374"/>
        <end position="396"/>
    </location>
</feature>
<comment type="caution">
    <text evidence="3">The sequence shown here is derived from an EMBL/GenBank/DDBJ whole genome shotgun (WGS) entry which is preliminary data.</text>
</comment>
<protein>
    <submittedName>
        <fullName evidence="3">Fic family protein</fullName>
    </submittedName>
</protein>
<dbReference type="PANTHER" id="PTHR13504:SF38">
    <property type="entry name" value="FIDO DOMAIN-CONTAINING PROTEIN"/>
    <property type="match status" value="1"/>
</dbReference>
<dbReference type="Proteomes" id="UP001257627">
    <property type="component" value="Unassembled WGS sequence"/>
</dbReference>
<evidence type="ECO:0000313" key="4">
    <source>
        <dbReference type="Proteomes" id="UP001257627"/>
    </source>
</evidence>
<sequence length="396" mass="44853">MLFPTPDLTAADRRVLDEIDSMRSALRHQVQGSPTKWTSGLRKFLTADAVAASNSIEGFKVATVDVEDLMEGENEVEVSEENREETLAYQRMMTYIQTLHDVEDFAYSKGLLNSLHWMLQGHRHSPRRPAGQWRRGPVYVTDARDPSIAAYTAPDLALVPDLMQELVVWLNTDDDSHPLIRAAMAHLHLVSIHPWADGNGRLSRSLQTLMIAREGVLAPEFSSIESWLGRPGNTWEYYRELNDRGTHYQPEQDVSSWIRFNLTAYHQQAQTVQGRLMRSGRVWNTLAEFADATHLDERTVTALHDVAMAGRVRRSRYQHAEALSLQQAQRDLRDLTAAHILQPVGRTRARFYTAGPQFPQDALDTAHTPMNLSNPYGASRRVAEGILTPRPSQIRT</sequence>
<evidence type="ECO:0000313" key="3">
    <source>
        <dbReference type="EMBL" id="MDU9001843.1"/>
    </source>
</evidence>
<dbReference type="PANTHER" id="PTHR13504">
    <property type="entry name" value="FIDO DOMAIN-CONTAINING PROTEIN DDB_G0283145"/>
    <property type="match status" value="1"/>
</dbReference>
<accession>A0ABU3V6X7</accession>
<evidence type="ECO:0000259" key="2">
    <source>
        <dbReference type="PROSITE" id="PS51459"/>
    </source>
</evidence>
<name>A0ABU3V6X7_9ACTN</name>
<organism evidence="3 4">
    <name type="scientific">Streptomyces mirabilis</name>
    <dbReference type="NCBI Taxonomy" id="68239"/>
    <lineage>
        <taxon>Bacteria</taxon>
        <taxon>Bacillati</taxon>
        <taxon>Actinomycetota</taxon>
        <taxon>Actinomycetes</taxon>
        <taxon>Kitasatosporales</taxon>
        <taxon>Streptomycetaceae</taxon>
        <taxon>Streptomyces</taxon>
    </lineage>
</organism>
<dbReference type="RefSeq" id="WP_316738775.1">
    <property type="nucleotide sequence ID" value="NZ_JARAKF010000006.1"/>
</dbReference>
<proteinExistence type="predicted"/>
<dbReference type="SUPFAM" id="SSF140931">
    <property type="entry name" value="Fic-like"/>
    <property type="match status" value="1"/>
</dbReference>
<keyword evidence="4" id="KW-1185">Reference proteome</keyword>
<dbReference type="Pfam" id="PF02661">
    <property type="entry name" value="Fic"/>
    <property type="match status" value="1"/>
</dbReference>
<dbReference type="Gene3D" id="1.10.3290.10">
    <property type="entry name" value="Fido-like domain"/>
    <property type="match status" value="1"/>
</dbReference>
<dbReference type="PROSITE" id="PS51459">
    <property type="entry name" value="FIDO"/>
    <property type="match status" value="1"/>
</dbReference>
<dbReference type="InterPro" id="IPR003812">
    <property type="entry name" value="Fido"/>
</dbReference>
<dbReference type="InterPro" id="IPR040198">
    <property type="entry name" value="Fido_containing"/>
</dbReference>
<gene>
    <name evidence="3" type="ORF">PU648_58570</name>
</gene>